<feature type="transmembrane region" description="Helical" evidence="2">
    <location>
        <begin position="163"/>
        <end position="187"/>
    </location>
</feature>
<evidence type="ECO:0000256" key="1">
    <source>
        <dbReference type="ARBA" id="ARBA00004141"/>
    </source>
</evidence>
<dbReference type="HOGENOM" id="CLU_001265_23_3_1"/>
<dbReference type="GO" id="GO:0022857">
    <property type="term" value="F:transmembrane transporter activity"/>
    <property type="evidence" value="ECO:0007669"/>
    <property type="project" value="InterPro"/>
</dbReference>
<keyword evidence="2" id="KW-0812">Transmembrane</keyword>
<dbReference type="AlphaFoldDB" id="S7Q0C7"/>
<dbReference type="PANTHER" id="PTHR42910">
    <property type="entry name" value="TRANSPORTER SCO4007-RELATED"/>
    <property type="match status" value="1"/>
</dbReference>
<dbReference type="SUPFAM" id="SSF103473">
    <property type="entry name" value="MFS general substrate transporter"/>
    <property type="match status" value="1"/>
</dbReference>
<dbReference type="OMA" id="WRVMYQL"/>
<dbReference type="GO" id="GO:0016020">
    <property type="term" value="C:membrane"/>
    <property type="evidence" value="ECO:0007669"/>
    <property type="project" value="UniProtKB-SubCell"/>
</dbReference>
<feature type="transmembrane region" description="Helical" evidence="2">
    <location>
        <begin position="302"/>
        <end position="324"/>
    </location>
</feature>
<feature type="transmembrane region" description="Helical" evidence="2">
    <location>
        <begin position="193"/>
        <end position="212"/>
    </location>
</feature>
<dbReference type="PANTHER" id="PTHR42910:SF1">
    <property type="entry name" value="MAJOR FACILITATOR SUPERFAMILY (MFS) PROFILE DOMAIN-CONTAINING PROTEIN"/>
    <property type="match status" value="1"/>
</dbReference>
<dbReference type="InterPro" id="IPR020846">
    <property type="entry name" value="MFS_dom"/>
</dbReference>
<dbReference type="KEGG" id="gtr:GLOTRDRAFT_45532"/>
<dbReference type="eggNOG" id="ENOG502QUXC">
    <property type="taxonomic scope" value="Eukaryota"/>
</dbReference>
<feature type="transmembrane region" description="Helical" evidence="2">
    <location>
        <begin position="240"/>
        <end position="266"/>
    </location>
</feature>
<proteinExistence type="predicted"/>
<feature type="transmembrane region" description="Helical" evidence="2">
    <location>
        <begin position="132"/>
        <end position="151"/>
    </location>
</feature>
<feature type="transmembrane region" description="Helical" evidence="2">
    <location>
        <begin position="330"/>
        <end position="356"/>
    </location>
</feature>
<feature type="transmembrane region" description="Helical" evidence="2">
    <location>
        <begin position="278"/>
        <end position="295"/>
    </location>
</feature>
<evidence type="ECO:0000313" key="5">
    <source>
        <dbReference type="Proteomes" id="UP000030669"/>
    </source>
</evidence>
<accession>S7Q0C7</accession>
<evidence type="ECO:0000259" key="3">
    <source>
        <dbReference type="PROSITE" id="PS50850"/>
    </source>
</evidence>
<protein>
    <submittedName>
        <fullName evidence="4">MFS DHA1 protein</fullName>
    </submittedName>
</protein>
<sequence length="502" mass="54246">MSDNLPQERKPLRKLDFGFLPIPPYLRHNPDAPFELSIPHTVIFGFASTFSMNLYYCQPILVQLADEFNVDYVEVSRIPSLLQAGYAVGLTLLSPLGDLIRRRQFLFLLMIASASLSIGLAITRSLVAFETISFFVAVFSVTPQILIPLTAELAPPQRRASSIAIVLSGLLMGVMLARVLSGIIAEFSSYKNIYWMGVGGQYLLLLVLYFVCPDTPPKNPQLTYLQILYTMAKFAVTEPLLVQGAILFFADSAIYSAFWVTLTFLLSDAPYHYNTLEIGLFGLVGMFGIAMAPLVGRAIDRLLPWTATLFSIILIIVSMAIQTAAGGINIGAVIVAIFVLDVGAEGLQVSVTNVVFGINPEARARLNAVLILSIFLGQVMGTAVGTRVFVEGGYRATGGFCVALGALNLAVHLLRGPHVPARAWLGWAGGWSLTKTAAEERQEKAIEMAEMPSTSPQHGTAEVGGDGGHARMSWVVRKASSVFGGKEKRGLEGVQEGGEDKA</sequence>
<keyword evidence="2" id="KW-1133">Transmembrane helix</keyword>
<gene>
    <name evidence="4" type="ORF">GLOTRDRAFT_45532</name>
</gene>
<dbReference type="EMBL" id="KB469306">
    <property type="protein sequence ID" value="EPQ52972.1"/>
    <property type="molecule type" value="Genomic_DNA"/>
</dbReference>
<dbReference type="InterPro" id="IPR036259">
    <property type="entry name" value="MFS_trans_sf"/>
</dbReference>
<dbReference type="RefSeq" id="XP_007868169.1">
    <property type="nucleotide sequence ID" value="XM_007869978.1"/>
</dbReference>
<feature type="transmembrane region" description="Helical" evidence="2">
    <location>
        <begin position="368"/>
        <end position="390"/>
    </location>
</feature>
<reference evidence="4 5" key="1">
    <citation type="journal article" date="2012" name="Science">
        <title>The Paleozoic origin of enzymatic lignin decomposition reconstructed from 31 fungal genomes.</title>
        <authorList>
            <person name="Floudas D."/>
            <person name="Binder M."/>
            <person name="Riley R."/>
            <person name="Barry K."/>
            <person name="Blanchette R.A."/>
            <person name="Henrissat B."/>
            <person name="Martinez A.T."/>
            <person name="Otillar R."/>
            <person name="Spatafora J.W."/>
            <person name="Yadav J.S."/>
            <person name="Aerts A."/>
            <person name="Benoit I."/>
            <person name="Boyd A."/>
            <person name="Carlson A."/>
            <person name="Copeland A."/>
            <person name="Coutinho P.M."/>
            <person name="de Vries R.P."/>
            <person name="Ferreira P."/>
            <person name="Findley K."/>
            <person name="Foster B."/>
            <person name="Gaskell J."/>
            <person name="Glotzer D."/>
            <person name="Gorecki P."/>
            <person name="Heitman J."/>
            <person name="Hesse C."/>
            <person name="Hori C."/>
            <person name="Igarashi K."/>
            <person name="Jurgens J.A."/>
            <person name="Kallen N."/>
            <person name="Kersten P."/>
            <person name="Kohler A."/>
            <person name="Kuees U."/>
            <person name="Kumar T.K.A."/>
            <person name="Kuo A."/>
            <person name="LaButti K."/>
            <person name="Larrondo L.F."/>
            <person name="Lindquist E."/>
            <person name="Ling A."/>
            <person name="Lombard V."/>
            <person name="Lucas S."/>
            <person name="Lundell T."/>
            <person name="Martin R."/>
            <person name="McLaughlin D.J."/>
            <person name="Morgenstern I."/>
            <person name="Morin E."/>
            <person name="Murat C."/>
            <person name="Nagy L.G."/>
            <person name="Nolan M."/>
            <person name="Ohm R.A."/>
            <person name="Patyshakuliyeva A."/>
            <person name="Rokas A."/>
            <person name="Ruiz-Duenas F.J."/>
            <person name="Sabat G."/>
            <person name="Salamov A."/>
            <person name="Samejima M."/>
            <person name="Schmutz J."/>
            <person name="Slot J.C."/>
            <person name="St John F."/>
            <person name="Stenlid J."/>
            <person name="Sun H."/>
            <person name="Sun S."/>
            <person name="Syed K."/>
            <person name="Tsang A."/>
            <person name="Wiebenga A."/>
            <person name="Young D."/>
            <person name="Pisabarro A."/>
            <person name="Eastwood D.C."/>
            <person name="Martin F."/>
            <person name="Cullen D."/>
            <person name="Grigoriev I.V."/>
            <person name="Hibbett D.S."/>
        </authorList>
    </citation>
    <scope>NUCLEOTIDE SEQUENCE [LARGE SCALE GENOMIC DNA]</scope>
    <source>
        <strain evidence="4 5">ATCC 11539</strain>
    </source>
</reference>
<evidence type="ECO:0000256" key="2">
    <source>
        <dbReference type="SAM" id="Phobius"/>
    </source>
</evidence>
<dbReference type="GeneID" id="19306349"/>
<dbReference type="InterPro" id="IPR011701">
    <property type="entry name" value="MFS"/>
</dbReference>
<comment type="subcellular location">
    <subcellularLocation>
        <location evidence="1">Membrane</location>
        <topology evidence="1">Multi-pass membrane protein</topology>
    </subcellularLocation>
</comment>
<dbReference type="Pfam" id="PF07690">
    <property type="entry name" value="MFS_1"/>
    <property type="match status" value="1"/>
</dbReference>
<keyword evidence="2" id="KW-0472">Membrane</keyword>
<feature type="transmembrane region" description="Helical" evidence="2">
    <location>
        <begin position="105"/>
        <end position="126"/>
    </location>
</feature>
<dbReference type="Gene3D" id="1.20.1250.20">
    <property type="entry name" value="MFS general substrate transporter like domains"/>
    <property type="match status" value="2"/>
</dbReference>
<dbReference type="Proteomes" id="UP000030669">
    <property type="component" value="Unassembled WGS sequence"/>
</dbReference>
<evidence type="ECO:0000313" key="4">
    <source>
        <dbReference type="EMBL" id="EPQ52972.1"/>
    </source>
</evidence>
<dbReference type="OrthoDB" id="2105912at2759"/>
<keyword evidence="5" id="KW-1185">Reference proteome</keyword>
<dbReference type="CDD" id="cd17324">
    <property type="entry name" value="MFS_NepI_like"/>
    <property type="match status" value="1"/>
</dbReference>
<organism evidence="4 5">
    <name type="scientific">Gloeophyllum trabeum (strain ATCC 11539 / FP-39264 / Madison 617)</name>
    <name type="common">Brown rot fungus</name>
    <dbReference type="NCBI Taxonomy" id="670483"/>
    <lineage>
        <taxon>Eukaryota</taxon>
        <taxon>Fungi</taxon>
        <taxon>Dikarya</taxon>
        <taxon>Basidiomycota</taxon>
        <taxon>Agaricomycotina</taxon>
        <taxon>Agaricomycetes</taxon>
        <taxon>Gloeophyllales</taxon>
        <taxon>Gloeophyllaceae</taxon>
        <taxon>Gloeophyllum</taxon>
    </lineage>
</organism>
<feature type="domain" description="Major facilitator superfamily (MFS) profile" evidence="3">
    <location>
        <begin position="37"/>
        <end position="420"/>
    </location>
</feature>
<name>S7Q0C7_GLOTA</name>
<dbReference type="PROSITE" id="PS50850">
    <property type="entry name" value="MFS"/>
    <property type="match status" value="1"/>
</dbReference>